<keyword evidence="1" id="KW-0521">NADP</keyword>
<comment type="caution">
    <text evidence="3">The sequence shown here is derived from an EMBL/GenBank/DDBJ whole genome shotgun (WGS) entry which is preliminary data.</text>
</comment>
<dbReference type="RefSeq" id="WP_182995625.1">
    <property type="nucleotide sequence ID" value="NZ_JABEQJ010000001.1"/>
</dbReference>
<dbReference type="EMBL" id="JABEQJ010000001">
    <property type="protein sequence ID" value="MBB2158763.1"/>
    <property type="molecule type" value="Genomic_DNA"/>
</dbReference>
<organism evidence="3 4">
    <name type="scientific">Gluconacetobacter sacchari</name>
    <dbReference type="NCBI Taxonomy" id="92759"/>
    <lineage>
        <taxon>Bacteria</taxon>
        <taxon>Pseudomonadati</taxon>
        <taxon>Pseudomonadota</taxon>
        <taxon>Alphaproteobacteria</taxon>
        <taxon>Acetobacterales</taxon>
        <taxon>Acetobacteraceae</taxon>
        <taxon>Gluconacetobacter</taxon>
    </lineage>
</organism>
<dbReference type="PANTHER" id="PTHR42748:SF7">
    <property type="entry name" value="NMRA LIKE REDOX SENSOR 1-RELATED"/>
    <property type="match status" value="1"/>
</dbReference>
<proteinExistence type="predicted"/>
<dbReference type="Proteomes" id="UP000589085">
    <property type="component" value="Unassembled WGS sequence"/>
</dbReference>
<evidence type="ECO:0000259" key="2">
    <source>
        <dbReference type="Pfam" id="PF13460"/>
    </source>
</evidence>
<dbReference type="InterPro" id="IPR016040">
    <property type="entry name" value="NAD(P)-bd_dom"/>
</dbReference>
<dbReference type="InterPro" id="IPR036291">
    <property type="entry name" value="NAD(P)-bd_dom_sf"/>
</dbReference>
<accession>A0A7W4I9I9</accession>
<protein>
    <submittedName>
        <fullName evidence="3">NAD(P)H-binding protein</fullName>
    </submittedName>
</protein>
<dbReference type="Gene3D" id="3.40.50.720">
    <property type="entry name" value="NAD(P)-binding Rossmann-like Domain"/>
    <property type="match status" value="1"/>
</dbReference>
<dbReference type="PANTHER" id="PTHR42748">
    <property type="entry name" value="NITROGEN METABOLITE REPRESSION PROTEIN NMRA FAMILY MEMBER"/>
    <property type="match status" value="1"/>
</dbReference>
<dbReference type="InterPro" id="IPR051164">
    <property type="entry name" value="NmrA-like_oxidored"/>
</dbReference>
<gene>
    <name evidence="3" type="ORF">HLH48_00970</name>
</gene>
<name>A0A7W4I9I9_9PROT</name>
<feature type="domain" description="NAD(P)-binding" evidence="2">
    <location>
        <begin position="11"/>
        <end position="198"/>
    </location>
</feature>
<evidence type="ECO:0000313" key="3">
    <source>
        <dbReference type="EMBL" id="MBB2158763.1"/>
    </source>
</evidence>
<reference evidence="3 4" key="1">
    <citation type="submission" date="2020-04" db="EMBL/GenBank/DDBJ databases">
        <title>Description of novel Gluconacetobacter.</title>
        <authorList>
            <person name="Sombolestani A."/>
        </authorList>
    </citation>
    <scope>NUCLEOTIDE SEQUENCE [LARGE SCALE GENOMIC DNA]</scope>
    <source>
        <strain evidence="3 4">LMG 19747</strain>
    </source>
</reference>
<sequence>MNPIEKIAVIGATGRLGAPVATELAKHFDVRAIVRSPDKAARMLPPHVEIVQGDLRDIPSLRAALAGMDAIYLNLATETADPGLPFYEERDGVRNLMTAATGLGIRYIAKIGALGAYPPALENIRNNMVPNLIRMEGHRIIADSGIPHSFFAPTHFMELLPNMIDGRALQWIGNTRVKVYWVSVADYARLVVGAFQNPAAMPEHCPVQGPEALSVRQAMEQFVRHYDPTLKIRVAPLWVIRLIGLFNPKMKFVAHLFAYFGNHEDPFYAEKTWKDLGRPTVTLRMFSESLRRTRPTARRAAASR</sequence>
<evidence type="ECO:0000256" key="1">
    <source>
        <dbReference type="ARBA" id="ARBA00022857"/>
    </source>
</evidence>
<evidence type="ECO:0000313" key="4">
    <source>
        <dbReference type="Proteomes" id="UP000589085"/>
    </source>
</evidence>
<dbReference type="Pfam" id="PF13460">
    <property type="entry name" value="NAD_binding_10"/>
    <property type="match status" value="1"/>
</dbReference>
<dbReference type="AlphaFoldDB" id="A0A7W4I9I9"/>
<dbReference type="SUPFAM" id="SSF51735">
    <property type="entry name" value="NAD(P)-binding Rossmann-fold domains"/>
    <property type="match status" value="1"/>
</dbReference>